<keyword evidence="8 11" id="KW-0472">Membrane</keyword>
<keyword evidence="3 11" id="KW-0813">Transport</keyword>
<dbReference type="Pfam" id="PF00593">
    <property type="entry name" value="TonB_dep_Rec_b-barrel"/>
    <property type="match status" value="1"/>
</dbReference>
<gene>
    <name evidence="13" type="ORF">SC1083_0878</name>
</gene>
<keyword evidence="4 11" id="KW-1134">Transmembrane beta strand</keyword>
<evidence type="ECO:0000259" key="12">
    <source>
        <dbReference type="Pfam" id="PF00593"/>
    </source>
</evidence>
<evidence type="ECO:0000256" key="3">
    <source>
        <dbReference type="ARBA" id="ARBA00022448"/>
    </source>
</evidence>
<comment type="similarity">
    <text evidence="2">Belongs to the TonB-dependent receptor family. Hemoglobin/haptoglobin binding protein subfamily.</text>
</comment>
<dbReference type="Gene3D" id="2.40.170.20">
    <property type="entry name" value="TonB-dependent receptor, beta-barrel domain"/>
    <property type="match status" value="1"/>
</dbReference>
<dbReference type="SUPFAM" id="SSF56935">
    <property type="entry name" value="Porins"/>
    <property type="match status" value="1"/>
</dbReference>
<evidence type="ECO:0000313" key="14">
    <source>
        <dbReference type="Proteomes" id="UP000005508"/>
    </source>
</evidence>
<organism evidence="13 14">
    <name type="scientific">Aggregatibacter actinomycetemcomitans serotype e str. SC1083</name>
    <dbReference type="NCBI Taxonomy" id="907488"/>
    <lineage>
        <taxon>Bacteria</taxon>
        <taxon>Pseudomonadati</taxon>
        <taxon>Pseudomonadota</taxon>
        <taxon>Gammaproteobacteria</taxon>
        <taxon>Pasteurellales</taxon>
        <taxon>Pasteurellaceae</taxon>
        <taxon>Aggregatibacter</taxon>
    </lineage>
</organism>
<evidence type="ECO:0000256" key="11">
    <source>
        <dbReference type="PROSITE-ProRule" id="PRU01360"/>
    </source>
</evidence>
<dbReference type="Proteomes" id="UP000005508">
    <property type="component" value="Unassembled WGS sequence"/>
</dbReference>
<dbReference type="AlphaFoldDB" id="G4A7T2"/>
<evidence type="ECO:0000256" key="8">
    <source>
        <dbReference type="ARBA" id="ARBA00023136"/>
    </source>
</evidence>
<keyword evidence="10 11" id="KW-0998">Cell outer membrane</keyword>
<dbReference type="GO" id="GO:0044718">
    <property type="term" value="P:siderophore transmembrane transport"/>
    <property type="evidence" value="ECO:0007669"/>
    <property type="project" value="TreeGrafter"/>
</dbReference>
<accession>G4A7T2</accession>
<sequence length="181" mass="20806">MRTFGDWLRLDGALFYSEVRDTIELVAHPTISNKEQNQNYGKEVFKGMELAAAIFATDNLTLGANYTYTRAKNKTYANFIVRDIPRHKFFAYVDWKIVPNLSLYVSQEAEHGRYSRDGFGSRAPTVKLSGFGNTNAKLTYNVTEQFTVEAGVSNLFDKNYYYEAGYPEAGRVYFSNLKYRF</sequence>
<dbReference type="PANTHER" id="PTHR30069:SF29">
    <property type="entry name" value="HEMOGLOBIN AND HEMOGLOBIN-HAPTOGLOBIN-BINDING PROTEIN 1-RELATED"/>
    <property type="match status" value="1"/>
</dbReference>
<name>G4A7T2_AGGAC</name>
<evidence type="ECO:0000256" key="10">
    <source>
        <dbReference type="ARBA" id="ARBA00023237"/>
    </source>
</evidence>
<proteinExistence type="inferred from homology"/>
<dbReference type="PANTHER" id="PTHR30069">
    <property type="entry name" value="TONB-DEPENDENT OUTER MEMBRANE RECEPTOR"/>
    <property type="match status" value="1"/>
</dbReference>
<evidence type="ECO:0000256" key="1">
    <source>
        <dbReference type="ARBA" id="ARBA00004571"/>
    </source>
</evidence>
<keyword evidence="5 11" id="KW-0812">Transmembrane</keyword>
<protein>
    <submittedName>
        <fullName evidence="13">TonB-dependent receptor</fullName>
    </submittedName>
</protein>
<evidence type="ECO:0000256" key="7">
    <source>
        <dbReference type="ARBA" id="ARBA00023077"/>
    </source>
</evidence>
<comment type="subcellular location">
    <subcellularLocation>
        <location evidence="1 11">Cell outer membrane</location>
        <topology evidence="1 11">Multi-pass membrane protein</topology>
    </subcellularLocation>
</comment>
<feature type="domain" description="TonB-dependent receptor-like beta-barrel" evidence="12">
    <location>
        <begin position="4"/>
        <end position="155"/>
    </location>
</feature>
<dbReference type="PROSITE" id="PS52016">
    <property type="entry name" value="TONB_DEPENDENT_REC_3"/>
    <property type="match status" value="1"/>
</dbReference>
<dbReference type="SMR" id="G4A7T2"/>
<evidence type="ECO:0000256" key="5">
    <source>
        <dbReference type="ARBA" id="ARBA00022692"/>
    </source>
</evidence>
<dbReference type="GO" id="GO:0009279">
    <property type="term" value="C:cell outer membrane"/>
    <property type="evidence" value="ECO:0007669"/>
    <property type="project" value="UniProtKB-SubCell"/>
</dbReference>
<dbReference type="PATRIC" id="fig|907488.3.peg.865"/>
<evidence type="ECO:0000256" key="2">
    <source>
        <dbReference type="ARBA" id="ARBA00008143"/>
    </source>
</evidence>
<dbReference type="GO" id="GO:0015344">
    <property type="term" value="F:siderophore uptake transmembrane transporter activity"/>
    <property type="evidence" value="ECO:0007669"/>
    <property type="project" value="TreeGrafter"/>
</dbReference>
<dbReference type="EMBL" id="AEJM01000016">
    <property type="protein sequence ID" value="EGY34486.1"/>
    <property type="molecule type" value="Genomic_DNA"/>
</dbReference>
<dbReference type="InterPro" id="IPR000531">
    <property type="entry name" value="Beta-barrel_TonB"/>
</dbReference>
<keyword evidence="6" id="KW-0732">Signal</keyword>
<evidence type="ECO:0000313" key="13">
    <source>
        <dbReference type="EMBL" id="EGY34486.1"/>
    </source>
</evidence>
<keyword evidence="9 13" id="KW-0675">Receptor</keyword>
<evidence type="ECO:0000256" key="6">
    <source>
        <dbReference type="ARBA" id="ARBA00022729"/>
    </source>
</evidence>
<dbReference type="InterPro" id="IPR039426">
    <property type="entry name" value="TonB-dep_rcpt-like"/>
</dbReference>
<evidence type="ECO:0000256" key="4">
    <source>
        <dbReference type="ARBA" id="ARBA00022452"/>
    </source>
</evidence>
<comment type="caution">
    <text evidence="13">The sequence shown here is derived from an EMBL/GenBank/DDBJ whole genome shotgun (WGS) entry which is preliminary data.</text>
</comment>
<keyword evidence="7" id="KW-0798">TonB box</keyword>
<dbReference type="InterPro" id="IPR036942">
    <property type="entry name" value="Beta-barrel_TonB_sf"/>
</dbReference>
<reference evidence="13 14" key="1">
    <citation type="submission" date="2010-10" db="EMBL/GenBank/DDBJ databases">
        <authorList>
            <person name="Chen C."/>
            <person name="Kittichotirat W."/>
            <person name="Asikainen S."/>
            <person name="Bumgarner R."/>
        </authorList>
    </citation>
    <scope>NUCLEOTIDE SEQUENCE [LARGE SCALE GENOMIC DNA]</scope>
    <source>
        <strain evidence="13 14">SC1083</strain>
    </source>
</reference>
<evidence type="ECO:0000256" key="9">
    <source>
        <dbReference type="ARBA" id="ARBA00023170"/>
    </source>
</evidence>